<protein>
    <submittedName>
        <fullName evidence="1">Uncharacterized protein</fullName>
    </submittedName>
</protein>
<keyword evidence="2" id="KW-1185">Reference proteome</keyword>
<organism evidence="1 2">
    <name type="scientific">Mauremys mutica</name>
    <name type="common">yellowpond turtle</name>
    <dbReference type="NCBI Taxonomy" id="74926"/>
    <lineage>
        <taxon>Eukaryota</taxon>
        <taxon>Metazoa</taxon>
        <taxon>Chordata</taxon>
        <taxon>Craniata</taxon>
        <taxon>Vertebrata</taxon>
        <taxon>Euteleostomi</taxon>
        <taxon>Archelosauria</taxon>
        <taxon>Testudinata</taxon>
        <taxon>Testudines</taxon>
        <taxon>Cryptodira</taxon>
        <taxon>Durocryptodira</taxon>
        <taxon>Testudinoidea</taxon>
        <taxon>Geoemydidae</taxon>
        <taxon>Geoemydinae</taxon>
        <taxon>Mauremys</taxon>
    </lineage>
</organism>
<gene>
    <name evidence="1" type="ORF">KIL84_013601</name>
</gene>
<dbReference type="Proteomes" id="UP000827986">
    <property type="component" value="Unassembled WGS sequence"/>
</dbReference>
<evidence type="ECO:0000313" key="1">
    <source>
        <dbReference type="EMBL" id="KAH1169011.1"/>
    </source>
</evidence>
<proteinExistence type="predicted"/>
<dbReference type="AlphaFoldDB" id="A0A9D3WW87"/>
<name>A0A9D3WW87_9SAUR</name>
<sequence>MQSKHLPEYLASCQNLLCDKLLVTPIDKLLSIVRKCGRGRCDTFRLHYNCGHRQSFTSRDMFQSVRLQVIIPGCDINHVLSWTMHMGNTVPLLMGWLLRDGWKFSNRTFFHLKMPIGQKQNVHQEHVSSDGISAPQGGFKGKPAWLPASLPISLVPGAGDPSFWLLCSLPGRPLRIWDWNYQKKPTKKNCFNFSIFFKIPIL</sequence>
<dbReference type="EMBL" id="JAHDVG010000485">
    <property type="protein sequence ID" value="KAH1169011.1"/>
    <property type="molecule type" value="Genomic_DNA"/>
</dbReference>
<comment type="caution">
    <text evidence="1">The sequence shown here is derived from an EMBL/GenBank/DDBJ whole genome shotgun (WGS) entry which is preliminary data.</text>
</comment>
<evidence type="ECO:0000313" key="2">
    <source>
        <dbReference type="Proteomes" id="UP000827986"/>
    </source>
</evidence>
<accession>A0A9D3WW87</accession>
<reference evidence="1" key="1">
    <citation type="submission" date="2021-09" db="EMBL/GenBank/DDBJ databases">
        <title>The genome of Mauremys mutica provides insights into the evolution of semi-aquatic lifestyle.</title>
        <authorList>
            <person name="Gong S."/>
            <person name="Gao Y."/>
        </authorList>
    </citation>
    <scope>NUCLEOTIDE SEQUENCE</scope>
    <source>
        <strain evidence="1">MM-2020</strain>
        <tissue evidence="1">Muscle</tissue>
    </source>
</reference>